<organism evidence="2 3">
    <name type="scientific">Grifola frondosa</name>
    <name type="common">Maitake</name>
    <name type="synonym">Polyporus frondosus</name>
    <dbReference type="NCBI Taxonomy" id="5627"/>
    <lineage>
        <taxon>Eukaryota</taxon>
        <taxon>Fungi</taxon>
        <taxon>Dikarya</taxon>
        <taxon>Basidiomycota</taxon>
        <taxon>Agaricomycotina</taxon>
        <taxon>Agaricomycetes</taxon>
        <taxon>Polyporales</taxon>
        <taxon>Grifolaceae</taxon>
        <taxon>Grifola</taxon>
    </lineage>
</organism>
<dbReference type="AlphaFoldDB" id="A0A1C7MGV8"/>
<feature type="region of interest" description="Disordered" evidence="1">
    <location>
        <begin position="148"/>
        <end position="168"/>
    </location>
</feature>
<feature type="compositionally biased region" description="Polar residues" evidence="1">
    <location>
        <begin position="148"/>
        <end position="160"/>
    </location>
</feature>
<reference evidence="2 3" key="1">
    <citation type="submission" date="2016-03" db="EMBL/GenBank/DDBJ databases">
        <title>Whole genome sequencing of Grifola frondosa 9006-11.</title>
        <authorList>
            <person name="Min B."/>
            <person name="Park H."/>
            <person name="Kim J.-G."/>
            <person name="Cho H."/>
            <person name="Oh Y.-L."/>
            <person name="Kong W.-S."/>
            <person name="Choi I.-G."/>
        </authorList>
    </citation>
    <scope>NUCLEOTIDE SEQUENCE [LARGE SCALE GENOMIC DNA]</scope>
    <source>
        <strain evidence="2 3">9006-11</strain>
    </source>
</reference>
<feature type="compositionally biased region" description="Low complexity" evidence="1">
    <location>
        <begin position="1"/>
        <end position="21"/>
    </location>
</feature>
<feature type="compositionally biased region" description="Gly residues" evidence="1">
    <location>
        <begin position="368"/>
        <end position="382"/>
    </location>
</feature>
<dbReference type="OMA" id="SETKFYE"/>
<sequence>MIASPETMTQSTSSPPQVSSKSETKFYEAVGSYAASVGTRAPSAPPAPPPPPAPAPSTQFAASAAPAVPVPPARPQSTGTNLAKTTENDVFDQLARLSQLRTQSPMVLPPAPPAPARTPSLVTPPIGYQSGMGMGASPVPLGQHLQAQQTGMLPTSQPSPVNGPRGPYAPVPANQSLLQPLVPTTTGFAGFVSTRTQNTVSPFQLSPAPSLVPQPSFAAPQTLLSQPTGFAAPQQPLMSQPTGFINPGPMLSQPTGMPNGNFGLSAGGYSSMSTLQPNGGFGQIQSNPTGFNPGFGHLPMNSGFSSPAPAPPVPSAPPVTNTSPANVFAQMKSGTFANDETSGPQYADKYDALRPNPSPLTIQPTGWGYQGTNGFQGGYGYQ</sequence>
<feature type="region of interest" description="Disordered" evidence="1">
    <location>
        <begin position="1"/>
        <end position="88"/>
    </location>
</feature>
<accession>A0A1C7MGV8</accession>
<gene>
    <name evidence="2" type="ORF">A0H81_03823</name>
</gene>
<comment type="caution">
    <text evidence="2">The sequence shown here is derived from an EMBL/GenBank/DDBJ whole genome shotgun (WGS) entry which is preliminary data.</text>
</comment>
<feature type="compositionally biased region" description="Low complexity" evidence="1">
    <location>
        <begin position="56"/>
        <end position="67"/>
    </location>
</feature>
<keyword evidence="3" id="KW-1185">Reference proteome</keyword>
<dbReference type="Proteomes" id="UP000092993">
    <property type="component" value="Unassembled WGS sequence"/>
</dbReference>
<name>A0A1C7MGV8_GRIFR</name>
<dbReference type="STRING" id="5627.A0A1C7MGV8"/>
<dbReference type="OrthoDB" id="5971719at2759"/>
<feature type="compositionally biased region" description="Pro residues" evidence="1">
    <location>
        <begin position="43"/>
        <end position="55"/>
    </location>
</feature>
<evidence type="ECO:0000256" key="1">
    <source>
        <dbReference type="SAM" id="MobiDB-lite"/>
    </source>
</evidence>
<evidence type="ECO:0000313" key="3">
    <source>
        <dbReference type="Proteomes" id="UP000092993"/>
    </source>
</evidence>
<protein>
    <submittedName>
        <fullName evidence="2">Uncharacterized protein</fullName>
    </submittedName>
</protein>
<feature type="region of interest" description="Disordered" evidence="1">
    <location>
        <begin position="354"/>
        <end position="382"/>
    </location>
</feature>
<proteinExistence type="predicted"/>
<evidence type="ECO:0000313" key="2">
    <source>
        <dbReference type="EMBL" id="OBZ76080.1"/>
    </source>
</evidence>
<dbReference type="EMBL" id="LUGG01000003">
    <property type="protein sequence ID" value="OBZ76080.1"/>
    <property type="molecule type" value="Genomic_DNA"/>
</dbReference>